<dbReference type="InterPro" id="IPR051784">
    <property type="entry name" value="Nod_factor_ABC_transporter"/>
</dbReference>
<dbReference type="Pfam" id="PF12698">
    <property type="entry name" value="ABC2_membrane_3"/>
    <property type="match status" value="1"/>
</dbReference>
<evidence type="ECO:0000256" key="1">
    <source>
        <dbReference type="ARBA" id="ARBA00004141"/>
    </source>
</evidence>
<gene>
    <name evidence="7" type="ORF">SAMN03080606_01662</name>
</gene>
<evidence type="ECO:0000256" key="4">
    <source>
        <dbReference type="ARBA" id="ARBA00023136"/>
    </source>
</evidence>
<feature type="domain" description="ABC-2 type transporter transmembrane" evidence="6">
    <location>
        <begin position="55"/>
        <end position="240"/>
    </location>
</feature>
<reference evidence="7 8" key="1">
    <citation type="submission" date="2016-10" db="EMBL/GenBank/DDBJ databases">
        <authorList>
            <person name="de Groot N.N."/>
        </authorList>
    </citation>
    <scope>NUCLEOTIDE SEQUENCE [LARGE SCALE GENOMIC DNA]</scope>
    <source>
        <strain evidence="7 8">DSM 18978</strain>
    </source>
</reference>
<keyword evidence="8" id="KW-1185">Reference proteome</keyword>
<dbReference type="PANTHER" id="PTHR43229">
    <property type="entry name" value="NODULATION PROTEIN J"/>
    <property type="match status" value="1"/>
</dbReference>
<evidence type="ECO:0000259" key="6">
    <source>
        <dbReference type="Pfam" id="PF12698"/>
    </source>
</evidence>
<feature type="transmembrane region" description="Helical" evidence="5">
    <location>
        <begin position="102"/>
        <end position="126"/>
    </location>
</feature>
<evidence type="ECO:0000256" key="2">
    <source>
        <dbReference type="ARBA" id="ARBA00022692"/>
    </source>
</evidence>
<dbReference type="OrthoDB" id="9815972at2"/>
<accession>A0A1G5GEM9</accession>
<protein>
    <submittedName>
        <fullName evidence="7">ABC-2 type transport system permease protein</fullName>
    </submittedName>
</protein>
<keyword evidence="2 5" id="KW-0812">Transmembrane</keyword>
<dbReference type="STRING" id="1120976.SAMN03080606_01662"/>
<dbReference type="RefSeq" id="WP_091542185.1">
    <property type="nucleotide sequence ID" value="NZ_FMUS01000009.1"/>
</dbReference>
<organism evidence="7 8">
    <name type="scientific">Alkaliphilus peptidifermentans DSM 18978</name>
    <dbReference type="NCBI Taxonomy" id="1120976"/>
    <lineage>
        <taxon>Bacteria</taxon>
        <taxon>Bacillati</taxon>
        <taxon>Bacillota</taxon>
        <taxon>Clostridia</taxon>
        <taxon>Peptostreptococcales</taxon>
        <taxon>Natronincolaceae</taxon>
        <taxon>Alkaliphilus</taxon>
    </lineage>
</organism>
<feature type="transmembrane region" description="Helical" evidence="5">
    <location>
        <begin position="221"/>
        <end position="242"/>
    </location>
</feature>
<sequence length="258" mass="29482">MKYYYSFLSIAKREWIELRRYWFNSFIGIIMYVLVFVALFAGAQSIGQNNFALMDSLEGFLIGYALWFLAMGAFSDTAYSIVDEARKGTLEQLYMTEVPFTWLLISKNIVSTIIFVFLFMIITIVQMQITGIRLNLDFFSIFVTLFISLFSLYGVGLILAGVGLIFKKIQNLLGATQFILVAIMILSPTTVPIVKFLPFVYGRELIMNIMRNGYSIVGFTLLDWTFLIGNAVFYMAVGIYGYKISEKQVLKRGMLGQY</sequence>
<proteinExistence type="predicted"/>
<feature type="transmembrane region" description="Helical" evidence="5">
    <location>
        <begin position="178"/>
        <end position="201"/>
    </location>
</feature>
<keyword evidence="4 5" id="KW-0472">Membrane</keyword>
<dbReference type="GO" id="GO:0016020">
    <property type="term" value="C:membrane"/>
    <property type="evidence" value="ECO:0007669"/>
    <property type="project" value="UniProtKB-SubCell"/>
</dbReference>
<dbReference type="InterPro" id="IPR013525">
    <property type="entry name" value="ABC2_TM"/>
</dbReference>
<feature type="transmembrane region" description="Helical" evidence="5">
    <location>
        <begin position="61"/>
        <end position="82"/>
    </location>
</feature>
<keyword evidence="3 5" id="KW-1133">Transmembrane helix</keyword>
<evidence type="ECO:0000313" key="8">
    <source>
        <dbReference type="Proteomes" id="UP000198636"/>
    </source>
</evidence>
<comment type="subcellular location">
    <subcellularLocation>
        <location evidence="1">Membrane</location>
        <topology evidence="1">Multi-pass membrane protein</topology>
    </subcellularLocation>
</comment>
<evidence type="ECO:0000256" key="5">
    <source>
        <dbReference type="SAM" id="Phobius"/>
    </source>
</evidence>
<dbReference type="PANTHER" id="PTHR43229:SF6">
    <property type="entry name" value="ABC-TYPE MULTIDRUG TRANSPORT SYSTEM, PERMEASE COMPONENT"/>
    <property type="match status" value="1"/>
</dbReference>
<feature type="transmembrane region" description="Helical" evidence="5">
    <location>
        <begin position="138"/>
        <end position="166"/>
    </location>
</feature>
<feature type="transmembrane region" description="Helical" evidence="5">
    <location>
        <begin position="21"/>
        <end position="41"/>
    </location>
</feature>
<dbReference type="AlphaFoldDB" id="A0A1G5GEM9"/>
<name>A0A1G5GEM9_9FIRM</name>
<evidence type="ECO:0000256" key="3">
    <source>
        <dbReference type="ARBA" id="ARBA00022989"/>
    </source>
</evidence>
<dbReference type="GO" id="GO:0140359">
    <property type="term" value="F:ABC-type transporter activity"/>
    <property type="evidence" value="ECO:0007669"/>
    <property type="project" value="InterPro"/>
</dbReference>
<evidence type="ECO:0000313" key="7">
    <source>
        <dbReference type="EMBL" id="SCY49995.1"/>
    </source>
</evidence>
<dbReference type="EMBL" id="FMUS01000009">
    <property type="protein sequence ID" value="SCY49995.1"/>
    <property type="molecule type" value="Genomic_DNA"/>
</dbReference>
<dbReference type="Proteomes" id="UP000198636">
    <property type="component" value="Unassembled WGS sequence"/>
</dbReference>